<dbReference type="SUPFAM" id="SSF53649">
    <property type="entry name" value="Alkaline phosphatase-like"/>
    <property type="match status" value="1"/>
</dbReference>
<dbReference type="STRING" id="1076256.A0A2H3BFA2"/>
<evidence type="ECO:0000313" key="4">
    <source>
        <dbReference type="Proteomes" id="UP000218334"/>
    </source>
</evidence>
<gene>
    <name evidence="3" type="ORF">ARMSODRAFT_847775</name>
</gene>
<comment type="cofactor">
    <cofactor evidence="2">
        <name>Zn(2+)</name>
        <dbReference type="ChEBI" id="CHEBI:29105"/>
    </cofactor>
    <text evidence="2">Binds 2 Zn(2+) ions.</text>
</comment>
<accession>A0A2H3BFA2</accession>
<feature type="binding site" evidence="2">
    <location>
        <position position="71"/>
    </location>
    <ligand>
        <name>Zn(2+)</name>
        <dbReference type="ChEBI" id="CHEBI:29105"/>
        <label>2</label>
    </ligand>
</feature>
<protein>
    <recommendedName>
        <fullName evidence="1">alkaline phosphatase</fullName>
        <ecNumber evidence="1">3.1.3.1</ecNumber>
    </recommendedName>
</protein>
<feature type="binding site" evidence="2">
    <location>
        <position position="66"/>
    </location>
    <ligand>
        <name>Zn(2+)</name>
        <dbReference type="ChEBI" id="CHEBI:29105"/>
        <label>2</label>
    </ligand>
</feature>
<dbReference type="Gene3D" id="3.40.720.10">
    <property type="entry name" value="Alkaline Phosphatase, subunit A"/>
    <property type="match status" value="1"/>
</dbReference>
<organism evidence="3 4">
    <name type="scientific">Armillaria solidipes</name>
    <dbReference type="NCBI Taxonomy" id="1076256"/>
    <lineage>
        <taxon>Eukaryota</taxon>
        <taxon>Fungi</taxon>
        <taxon>Dikarya</taxon>
        <taxon>Basidiomycota</taxon>
        <taxon>Agaricomycotina</taxon>
        <taxon>Agaricomycetes</taxon>
        <taxon>Agaricomycetidae</taxon>
        <taxon>Agaricales</taxon>
        <taxon>Marasmiineae</taxon>
        <taxon>Physalacriaceae</taxon>
        <taxon>Armillaria</taxon>
    </lineage>
</organism>
<dbReference type="GO" id="GO:0004035">
    <property type="term" value="F:alkaline phosphatase activity"/>
    <property type="evidence" value="ECO:0007669"/>
    <property type="project" value="UniProtKB-EC"/>
</dbReference>
<dbReference type="GO" id="GO:0046872">
    <property type="term" value="F:metal ion binding"/>
    <property type="evidence" value="ECO:0007669"/>
    <property type="project" value="UniProtKB-KW"/>
</dbReference>
<feature type="non-terminal residue" evidence="3">
    <location>
        <position position="1"/>
    </location>
</feature>
<keyword evidence="2" id="KW-0862">Zinc</keyword>
<dbReference type="EC" id="3.1.3.1" evidence="1"/>
<feature type="non-terminal residue" evidence="3">
    <location>
        <position position="118"/>
    </location>
</feature>
<dbReference type="Pfam" id="PF00245">
    <property type="entry name" value="Alk_phosphatase"/>
    <property type="match status" value="1"/>
</dbReference>
<dbReference type="EMBL" id="KZ293465">
    <property type="protein sequence ID" value="PBK62513.1"/>
    <property type="molecule type" value="Genomic_DNA"/>
</dbReference>
<evidence type="ECO:0000256" key="2">
    <source>
        <dbReference type="PIRSR" id="PIRSR601952-2"/>
    </source>
</evidence>
<dbReference type="InterPro" id="IPR017850">
    <property type="entry name" value="Alkaline_phosphatase_core_sf"/>
</dbReference>
<dbReference type="InterPro" id="IPR001952">
    <property type="entry name" value="Alkaline_phosphatase"/>
</dbReference>
<dbReference type="Proteomes" id="UP000218334">
    <property type="component" value="Unassembled WGS sequence"/>
</dbReference>
<evidence type="ECO:0000256" key="1">
    <source>
        <dbReference type="ARBA" id="ARBA00012647"/>
    </source>
</evidence>
<keyword evidence="2" id="KW-0479">Metal-binding</keyword>
<evidence type="ECO:0000313" key="3">
    <source>
        <dbReference type="EMBL" id="PBK62513.1"/>
    </source>
</evidence>
<proteinExistence type="predicted"/>
<reference evidence="4" key="1">
    <citation type="journal article" date="2017" name="Nat. Ecol. Evol.">
        <title>Genome expansion and lineage-specific genetic innovations in the forest pathogenic fungi Armillaria.</title>
        <authorList>
            <person name="Sipos G."/>
            <person name="Prasanna A.N."/>
            <person name="Walter M.C."/>
            <person name="O'Connor E."/>
            <person name="Balint B."/>
            <person name="Krizsan K."/>
            <person name="Kiss B."/>
            <person name="Hess J."/>
            <person name="Varga T."/>
            <person name="Slot J."/>
            <person name="Riley R."/>
            <person name="Boka B."/>
            <person name="Rigling D."/>
            <person name="Barry K."/>
            <person name="Lee J."/>
            <person name="Mihaltcheva S."/>
            <person name="LaButti K."/>
            <person name="Lipzen A."/>
            <person name="Waldron R."/>
            <person name="Moloney N.M."/>
            <person name="Sperisen C."/>
            <person name="Kredics L."/>
            <person name="Vagvoelgyi C."/>
            <person name="Patrignani A."/>
            <person name="Fitzpatrick D."/>
            <person name="Nagy I."/>
            <person name="Doyle S."/>
            <person name="Anderson J.B."/>
            <person name="Grigoriev I.V."/>
            <person name="Gueldener U."/>
            <person name="Muensterkoetter M."/>
            <person name="Nagy L.G."/>
        </authorList>
    </citation>
    <scope>NUCLEOTIDE SEQUENCE [LARGE SCALE GENOMIC DNA]</scope>
    <source>
        <strain evidence="4">28-4</strain>
    </source>
</reference>
<name>A0A2H3BFA2_9AGAR</name>
<dbReference type="AlphaFoldDB" id="A0A2H3BFA2"/>
<sequence length="118" mass="13259">AKWIDHNVYPQNLVELANPPTGNGTEALDQPGFKHITLKAIDILQECSKANDSGWFMMRQASTRLDLDMMHILDYYHALSKLLELDDTIKATIQHESDDIGKYESTLIVVTANHGHGL</sequence>
<keyword evidence="4" id="KW-1185">Reference proteome</keyword>
<feature type="binding site" evidence="2">
    <location>
        <position position="114"/>
    </location>
    <ligand>
        <name>Zn(2+)</name>
        <dbReference type="ChEBI" id="CHEBI:29105"/>
        <label>2</label>
    </ligand>
</feature>